<evidence type="ECO:0000256" key="1">
    <source>
        <dbReference type="SAM" id="Phobius"/>
    </source>
</evidence>
<sequence>MGDKSTYIGANDLLPLITSGGSMLWTIGSFAVVSSAATGGAVGEALTLAGKKYL</sequence>
<keyword evidence="1" id="KW-0472">Membrane</keyword>
<keyword evidence="1" id="KW-1133">Transmembrane helix</keyword>
<name>A0A2T4C8U1_TRILO</name>
<protein>
    <submittedName>
        <fullName evidence="2">Uncharacterized protein</fullName>
    </submittedName>
</protein>
<keyword evidence="3" id="KW-1185">Reference proteome</keyword>
<dbReference type="AlphaFoldDB" id="A0A2T4C8U1"/>
<gene>
    <name evidence="2" type="ORF">M440DRAFT_1399171</name>
</gene>
<feature type="transmembrane region" description="Helical" evidence="1">
    <location>
        <begin position="23"/>
        <end position="49"/>
    </location>
</feature>
<accession>A0A2T4C8U1</accession>
<evidence type="ECO:0000313" key="2">
    <source>
        <dbReference type="EMBL" id="PTB77997.1"/>
    </source>
</evidence>
<dbReference type="EMBL" id="KZ679129">
    <property type="protein sequence ID" value="PTB77997.1"/>
    <property type="molecule type" value="Genomic_DNA"/>
</dbReference>
<evidence type="ECO:0000313" key="3">
    <source>
        <dbReference type="Proteomes" id="UP000240760"/>
    </source>
</evidence>
<proteinExistence type="predicted"/>
<organism evidence="2 3">
    <name type="scientific">Trichoderma longibrachiatum ATCC 18648</name>
    <dbReference type="NCBI Taxonomy" id="983965"/>
    <lineage>
        <taxon>Eukaryota</taxon>
        <taxon>Fungi</taxon>
        <taxon>Dikarya</taxon>
        <taxon>Ascomycota</taxon>
        <taxon>Pezizomycotina</taxon>
        <taxon>Sordariomycetes</taxon>
        <taxon>Hypocreomycetidae</taxon>
        <taxon>Hypocreales</taxon>
        <taxon>Hypocreaceae</taxon>
        <taxon>Trichoderma</taxon>
    </lineage>
</organism>
<reference evidence="2 3" key="1">
    <citation type="submission" date="2016-07" db="EMBL/GenBank/DDBJ databases">
        <title>Multiple horizontal gene transfer events from other fungi enriched the ability of initially mycotrophic Trichoderma (Ascomycota) to feed on dead plant biomass.</title>
        <authorList>
            <consortium name="DOE Joint Genome Institute"/>
            <person name="Aerts A."/>
            <person name="Atanasova L."/>
            <person name="Chenthamara K."/>
            <person name="Zhang J."/>
            <person name="Grujic M."/>
            <person name="Henrissat B."/>
            <person name="Kuo A."/>
            <person name="Salamov A."/>
            <person name="Lipzen A."/>
            <person name="Labutti K."/>
            <person name="Barry K."/>
            <person name="Miao Y."/>
            <person name="Rahimi M.J."/>
            <person name="Shen Q."/>
            <person name="Grigoriev I.V."/>
            <person name="Kubicek C.P."/>
            <person name="Druzhinina I.S."/>
        </authorList>
    </citation>
    <scope>NUCLEOTIDE SEQUENCE [LARGE SCALE GENOMIC DNA]</scope>
    <source>
        <strain evidence="2 3">ATCC 18648</strain>
    </source>
</reference>
<keyword evidence="1" id="KW-0812">Transmembrane</keyword>
<dbReference type="Proteomes" id="UP000240760">
    <property type="component" value="Unassembled WGS sequence"/>
</dbReference>